<dbReference type="SUPFAM" id="SSF51445">
    <property type="entry name" value="(Trans)glycosidases"/>
    <property type="match status" value="1"/>
</dbReference>
<evidence type="ECO:0000313" key="2">
    <source>
        <dbReference type="EMBL" id="VGO15461.1"/>
    </source>
</evidence>
<dbReference type="AlphaFoldDB" id="A0A6C2U7G5"/>
<dbReference type="GO" id="GO:0071966">
    <property type="term" value="P:fungal-type cell wall polysaccharide metabolic process"/>
    <property type="evidence" value="ECO:0007669"/>
    <property type="project" value="TreeGrafter"/>
</dbReference>
<protein>
    <recommendedName>
        <fullName evidence="1">Asl1-like glycosyl hydrolase catalytic domain-containing protein</fullName>
    </recommendedName>
</protein>
<proteinExistence type="predicted"/>
<organism evidence="2 3">
    <name type="scientific">Pontiella desulfatans</name>
    <dbReference type="NCBI Taxonomy" id="2750659"/>
    <lineage>
        <taxon>Bacteria</taxon>
        <taxon>Pseudomonadati</taxon>
        <taxon>Kiritimatiellota</taxon>
        <taxon>Kiritimatiellia</taxon>
        <taxon>Kiritimatiellales</taxon>
        <taxon>Pontiellaceae</taxon>
        <taxon>Pontiella</taxon>
    </lineage>
</organism>
<dbReference type="InterPro" id="IPR053183">
    <property type="entry name" value="ASL1"/>
</dbReference>
<dbReference type="InterPro" id="IPR024655">
    <property type="entry name" value="Asl1_glyco_hydro_catalytic"/>
</dbReference>
<accession>A0A6C2U7G5</accession>
<dbReference type="PANTHER" id="PTHR34154:SF3">
    <property type="entry name" value="ALKALI-SENSITIVE LINKAGE PROTEIN 1"/>
    <property type="match status" value="1"/>
</dbReference>
<gene>
    <name evidence="2" type="ORF">PDESU_04044</name>
</gene>
<dbReference type="RefSeq" id="WP_136081020.1">
    <property type="nucleotide sequence ID" value="NZ_CAAHFG010000002.1"/>
</dbReference>
<evidence type="ECO:0000313" key="3">
    <source>
        <dbReference type="Proteomes" id="UP000366872"/>
    </source>
</evidence>
<dbReference type="InterPro" id="IPR017853">
    <property type="entry name" value="GH"/>
</dbReference>
<dbReference type="EMBL" id="CAAHFG010000002">
    <property type="protein sequence ID" value="VGO15461.1"/>
    <property type="molecule type" value="Genomic_DNA"/>
</dbReference>
<reference evidence="2 3" key="1">
    <citation type="submission" date="2019-04" db="EMBL/GenBank/DDBJ databases">
        <authorList>
            <person name="Van Vliet M D."/>
        </authorList>
    </citation>
    <scope>NUCLEOTIDE SEQUENCE [LARGE SCALE GENOMIC DNA]</scope>
    <source>
        <strain evidence="2 3">F1</strain>
    </source>
</reference>
<evidence type="ECO:0000259" key="1">
    <source>
        <dbReference type="Pfam" id="PF11790"/>
    </source>
</evidence>
<feature type="domain" description="Asl1-like glycosyl hydrolase catalytic" evidence="1">
    <location>
        <begin position="43"/>
        <end position="268"/>
    </location>
</feature>
<keyword evidence="3" id="KW-1185">Reference proteome</keyword>
<dbReference type="PANTHER" id="PTHR34154">
    <property type="entry name" value="ALKALI-SENSITIVE LINKAGE PROTEIN 1"/>
    <property type="match status" value="1"/>
</dbReference>
<dbReference type="Gene3D" id="3.20.20.80">
    <property type="entry name" value="Glycosidases"/>
    <property type="match status" value="1"/>
</dbReference>
<dbReference type="Proteomes" id="UP000366872">
    <property type="component" value="Unassembled WGS sequence"/>
</dbReference>
<dbReference type="Pfam" id="PF11790">
    <property type="entry name" value="Glyco_hydro_cc"/>
    <property type="match status" value="1"/>
</dbReference>
<name>A0A6C2U7G5_PONDE</name>
<sequence>MRLESNRRAMLQAAACVVASSAAVRGAEEKPGKKGIGLELKSNPDWRKKLLGAKADWFYTWGATPPEPVVSSVEFVPMIWGQWSCNPEILKVLGEKGFDTVLGFNEPDQYNQAKLSVEDALRLWPILMESGIRLGSPACVHADGEWMDAFMKGVKKKGYRVDFIAMHSYMGDNVDFFLDRVEQIHRYYKKPIWITEFCVADWEACADRPNLYSQDKVLKFMETVLPQLEKRDYVERYAWYSSPYYYHPLNTSVLFNADGTANKLGDLYASI</sequence>